<gene>
    <name evidence="11" type="primary">apt</name>
    <name evidence="13" type="ORF">GA0061077_0454</name>
</gene>
<dbReference type="NCBIfam" id="NF002634">
    <property type="entry name" value="PRK02304.1-3"/>
    <property type="match status" value="1"/>
</dbReference>
<dbReference type="NCBIfam" id="NF002636">
    <property type="entry name" value="PRK02304.1-5"/>
    <property type="match status" value="1"/>
</dbReference>
<name>A0A1C4H1W9_9BIFI</name>
<dbReference type="RefSeq" id="WP_091847289.1">
    <property type="nucleotide sequence ID" value="NZ_FMBL01000001.1"/>
</dbReference>
<evidence type="ECO:0000256" key="11">
    <source>
        <dbReference type="HAMAP-Rule" id="MF_00004"/>
    </source>
</evidence>
<dbReference type="EMBL" id="FMBL01000001">
    <property type="protein sequence ID" value="SCC78856.1"/>
    <property type="molecule type" value="Genomic_DNA"/>
</dbReference>
<comment type="pathway">
    <text evidence="4 11">Purine metabolism; AMP biosynthesis via salvage pathway; AMP from adenine: step 1/1.</text>
</comment>
<evidence type="ECO:0000256" key="4">
    <source>
        <dbReference type="ARBA" id="ARBA00004659"/>
    </source>
</evidence>
<keyword evidence="7 11" id="KW-0963">Cytoplasm</keyword>
<dbReference type="GO" id="GO:0003999">
    <property type="term" value="F:adenine phosphoribosyltransferase activity"/>
    <property type="evidence" value="ECO:0007669"/>
    <property type="project" value="UniProtKB-UniRule"/>
</dbReference>
<keyword evidence="8 11" id="KW-0328">Glycosyltransferase</keyword>
<dbReference type="GO" id="GO:0006166">
    <property type="term" value="P:purine ribonucleoside salvage"/>
    <property type="evidence" value="ECO:0007669"/>
    <property type="project" value="UniProtKB-KW"/>
</dbReference>
<dbReference type="InterPro" id="IPR005764">
    <property type="entry name" value="Ade_phspho_trans"/>
</dbReference>
<dbReference type="GO" id="GO:0016208">
    <property type="term" value="F:AMP binding"/>
    <property type="evidence" value="ECO:0007669"/>
    <property type="project" value="TreeGrafter"/>
</dbReference>
<keyword evidence="10 11" id="KW-0660">Purine salvage</keyword>
<dbReference type="OrthoDB" id="9803963at2"/>
<reference evidence="14" key="1">
    <citation type="submission" date="2016-08" db="EMBL/GenBank/DDBJ databases">
        <authorList>
            <person name="Varghese N."/>
            <person name="Submissions Spin"/>
        </authorList>
    </citation>
    <scope>NUCLEOTIDE SEQUENCE [LARGE SCALE GENOMIC DNA]</scope>
    <source>
        <strain evidence="14">R-52791</strain>
    </source>
</reference>
<evidence type="ECO:0000256" key="2">
    <source>
        <dbReference type="ARBA" id="ARBA00003968"/>
    </source>
</evidence>
<evidence type="ECO:0000256" key="9">
    <source>
        <dbReference type="ARBA" id="ARBA00022679"/>
    </source>
</evidence>
<evidence type="ECO:0000313" key="13">
    <source>
        <dbReference type="EMBL" id="SCC78856.1"/>
    </source>
</evidence>
<dbReference type="CDD" id="cd06223">
    <property type="entry name" value="PRTases_typeI"/>
    <property type="match status" value="1"/>
</dbReference>
<evidence type="ECO:0000259" key="12">
    <source>
        <dbReference type="Pfam" id="PF00156"/>
    </source>
</evidence>
<dbReference type="GO" id="GO:0044209">
    <property type="term" value="P:AMP salvage"/>
    <property type="evidence" value="ECO:0007669"/>
    <property type="project" value="UniProtKB-UniRule"/>
</dbReference>
<comment type="subcellular location">
    <subcellularLocation>
        <location evidence="3 11">Cytoplasm</location>
    </subcellularLocation>
</comment>
<dbReference type="SUPFAM" id="SSF53271">
    <property type="entry name" value="PRTase-like"/>
    <property type="match status" value="1"/>
</dbReference>
<dbReference type="HAMAP" id="MF_00004">
    <property type="entry name" value="Aden_phosphoribosyltr"/>
    <property type="match status" value="1"/>
</dbReference>
<evidence type="ECO:0000256" key="5">
    <source>
        <dbReference type="ARBA" id="ARBA00008391"/>
    </source>
</evidence>
<dbReference type="Proteomes" id="UP000242610">
    <property type="component" value="Unassembled WGS sequence"/>
</dbReference>
<proteinExistence type="inferred from homology"/>
<evidence type="ECO:0000256" key="7">
    <source>
        <dbReference type="ARBA" id="ARBA00022490"/>
    </source>
</evidence>
<comment type="subunit">
    <text evidence="11">Homodimer.</text>
</comment>
<dbReference type="GO" id="GO:0002055">
    <property type="term" value="F:adenine binding"/>
    <property type="evidence" value="ECO:0007669"/>
    <property type="project" value="TreeGrafter"/>
</dbReference>
<feature type="domain" description="Phosphoribosyltransferase" evidence="12">
    <location>
        <begin position="69"/>
        <end position="169"/>
    </location>
</feature>
<evidence type="ECO:0000256" key="1">
    <source>
        <dbReference type="ARBA" id="ARBA00000868"/>
    </source>
</evidence>
<dbReference type="EC" id="2.4.2.7" evidence="6 11"/>
<evidence type="ECO:0000256" key="10">
    <source>
        <dbReference type="ARBA" id="ARBA00022726"/>
    </source>
</evidence>
<dbReference type="PANTHER" id="PTHR32315:SF3">
    <property type="entry name" value="ADENINE PHOSPHORIBOSYLTRANSFERASE"/>
    <property type="match status" value="1"/>
</dbReference>
<dbReference type="UniPathway" id="UPA00588">
    <property type="reaction ID" value="UER00646"/>
</dbReference>
<organism evidence="13 14">
    <name type="scientific">Bifidobacterium commune</name>
    <dbReference type="NCBI Taxonomy" id="1505727"/>
    <lineage>
        <taxon>Bacteria</taxon>
        <taxon>Bacillati</taxon>
        <taxon>Actinomycetota</taxon>
        <taxon>Actinomycetes</taxon>
        <taxon>Bifidobacteriales</taxon>
        <taxon>Bifidobacteriaceae</taxon>
        <taxon>Bifidobacterium</taxon>
    </lineage>
</organism>
<dbReference type="STRING" id="1505727.GA0061077_0454"/>
<evidence type="ECO:0000256" key="6">
    <source>
        <dbReference type="ARBA" id="ARBA00011893"/>
    </source>
</evidence>
<dbReference type="Pfam" id="PF00156">
    <property type="entry name" value="Pribosyltran"/>
    <property type="match status" value="1"/>
</dbReference>
<protein>
    <recommendedName>
        <fullName evidence="6 11">Adenine phosphoribosyltransferase</fullName>
        <shortName evidence="11">APRT</shortName>
        <ecNumber evidence="6 11">2.4.2.7</ecNumber>
    </recommendedName>
</protein>
<dbReference type="GO" id="GO:0005737">
    <property type="term" value="C:cytoplasm"/>
    <property type="evidence" value="ECO:0007669"/>
    <property type="project" value="UniProtKB-SubCell"/>
</dbReference>
<evidence type="ECO:0000313" key="14">
    <source>
        <dbReference type="Proteomes" id="UP000242610"/>
    </source>
</evidence>
<comment type="function">
    <text evidence="2 11">Catalyzes a salvage reaction resulting in the formation of AMP, that is energically less costly than de novo synthesis.</text>
</comment>
<comment type="catalytic activity">
    <reaction evidence="1 11">
        <text>AMP + diphosphate = 5-phospho-alpha-D-ribose 1-diphosphate + adenine</text>
        <dbReference type="Rhea" id="RHEA:16609"/>
        <dbReference type="ChEBI" id="CHEBI:16708"/>
        <dbReference type="ChEBI" id="CHEBI:33019"/>
        <dbReference type="ChEBI" id="CHEBI:58017"/>
        <dbReference type="ChEBI" id="CHEBI:456215"/>
        <dbReference type="EC" id="2.4.2.7"/>
    </reaction>
</comment>
<dbReference type="Gene3D" id="3.40.50.2020">
    <property type="match status" value="1"/>
</dbReference>
<dbReference type="FunFam" id="3.40.50.2020:FF:000021">
    <property type="entry name" value="Adenine phosphoribosyltransferase"/>
    <property type="match status" value="1"/>
</dbReference>
<dbReference type="InterPro" id="IPR050054">
    <property type="entry name" value="UPRTase/APRTase"/>
</dbReference>
<evidence type="ECO:0000256" key="8">
    <source>
        <dbReference type="ARBA" id="ARBA00022676"/>
    </source>
</evidence>
<dbReference type="AlphaFoldDB" id="A0A1C4H1W9"/>
<dbReference type="InterPro" id="IPR000836">
    <property type="entry name" value="PRTase_dom"/>
</dbReference>
<keyword evidence="9 11" id="KW-0808">Transferase</keyword>
<dbReference type="PANTHER" id="PTHR32315">
    <property type="entry name" value="ADENINE PHOSPHORIBOSYLTRANSFERASE"/>
    <property type="match status" value="1"/>
</dbReference>
<evidence type="ECO:0000256" key="3">
    <source>
        <dbReference type="ARBA" id="ARBA00004496"/>
    </source>
</evidence>
<dbReference type="InterPro" id="IPR029057">
    <property type="entry name" value="PRTase-like"/>
</dbReference>
<keyword evidence="14" id="KW-1185">Reference proteome</keyword>
<sequence length="193" mass="20526">MTHSDITITDLAKVGEEDAQYLVSLIRTVPGFPKKDVMFRDFIPVLADQRGLSIMMKALELALPVSVDSFDYVAGLEARGFLIGVPLAAQLGKGFLAVRKAGKLPPETLNQSYSLEYGEATVEIEKDAVKPGDRVLVVDDLMATGGTAKASADLISKAGGEVVGFSFVMELIGLSGRSDFEDSPISSLVTMPA</sequence>
<comment type="similarity">
    <text evidence="5 11">Belongs to the purine/pyrimidine phosphoribosyltransferase family.</text>
</comment>
<accession>A0A1C4H1W9</accession>
<dbReference type="GO" id="GO:0006168">
    <property type="term" value="P:adenine salvage"/>
    <property type="evidence" value="ECO:0007669"/>
    <property type="project" value="InterPro"/>
</dbReference>